<dbReference type="AlphaFoldDB" id="A0A8J5V3K6"/>
<gene>
    <name evidence="1" type="ORF">GUJ93_ZPchr0002g23136</name>
</gene>
<reference evidence="1" key="2">
    <citation type="submission" date="2021-02" db="EMBL/GenBank/DDBJ databases">
        <authorList>
            <person name="Kimball J.A."/>
            <person name="Haas M.W."/>
            <person name="Macchietto M."/>
            <person name="Kono T."/>
            <person name="Duquette J."/>
            <person name="Shao M."/>
        </authorList>
    </citation>
    <scope>NUCLEOTIDE SEQUENCE</scope>
    <source>
        <tissue evidence="1">Fresh leaf tissue</tissue>
    </source>
</reference>
<sequence length="78" mass="8730">MATNQDASPRVHDHHEQNEQRLTLLVGTRFIKEWASKEITTEANSECIVQLVIMGATSIYACLQAPVFVGFTPDADHF</sequence>
<organism evidence="1 2">
    <name type="scientific">Zizania palustris</name>
    <name type="common">Northern wild rice</name>
    <dbReference type="NCBI Taxonomy" id="103762"/>
    <lineage>
        <taxon>Eukaryota</taxon>
        <taxon>Viridiplantae</taxon>
        <taxon>Streptophyta</taxon>
        <taxon>Embryophyta</taxon>
        <taxon>Tracheophyta</taxon>
        <taxon>Spermatophyta</taxon>
        <taxon>Magnoliopsida</taxon>
        <taxon>Liliopsida</taxon>
        <taxon>Poales</taxon>
        <taxon>Poaceae</taxon>
        <taxon>BOP clade</taxon>
        <taxon>Oryzoideae</taxon>
        <taxon>Oryzeae</taxon>
        <taxon>Zizaniinae</taxon>
        <taxon>Zizania</taxon>
    </lineage>
</organism>
<dbReference type="Proteomes" id="UP000729402">
    <property type="component" value="Unassembled WGS sequence"/>
</dbReference>
<keyword evidence="2" id="KW-1185">Reference proteome</keyword>
<proteinExistence type="predicted"/>
<dbReference type="EMBL" id="JAAALK010000287">
    <property type="protein sequence ID" value="KAG8057107.1"/>
    <property type="molecule type" value="Genomic_DNA"/>
</dbReference>
<evidence type="ECO:0000313" key="1">
    <source>
        <dbReference type="EMBL" id="KAG8057107.1"/>
    </source>
</evidence>
<protein>
    <submittedName>
        <fullName evidence="1">Uncharacterized protein</fullName>
    </submittedName>
</protein>
<name>A0A8J5V3K6_ZIZPA</name>
<comment type="caution">
    <text evidence="1">The sequence shown here is derived from an EMBL/GenBank/DDBJ whole genome shotgun (WGS) entry which is preliminary data.</text>
</comment>
<reference evidence="1" key="1">
    <citation type="journal article" date="2021" name="bioRxiv">
        <title>Whole Genome Assembly and Annotation of Northern Wild Rice, Zizania palustris L., Supports a Whole Genome Duplication in the Zizania Genus.</title>
        <authorList>
            <person name="Haas M."/>
            <person name="Kono T."/>
            <person name="Macchietto M."/>
            <person name="Millas R."/>
            <person name="McGilp L."/>
            <person name="Shao M."/>
            <person name="Duquette J."/>
            <person name="Hirsch C.N."/>
            <person name="Kimball J."/>
        </authorList>
    </citation>
    <scope>NUCLEOTIDE SEQUENCE</scope>
    <source>
        <tissue evidence="1">Fresh leaf tissue</tissue>
    </source>
</reference>
<evidence type="ECO:0000313" key="2">
    <source>
        <dbReference type="Proteomes" id="UP000729402"/>
    </source>
</evidence>
<accession>A0A8J5V3K6</accession>